<sequence length="860" mass="98706">MGNTEKLLNQIMDLKFTSKSLQRQARKCEKEEKAEKLKVKKAIEKGNVDGARIYAENAIRKRTEQMNYLRLASRLDAVVARLDTQAKMTTINKSMASIVKSLESSLATGNLQKMSETMDQFEKQFVNMEVQAEFMENAMAGSTSLSTPEGEVNSLMQQVADDYGLEVSVGLPQPAAHAVATKSQEKVDEDDLSRRLAELKARGTTVKKEDKKCDCVEVLVKELKNVGFIVDRALGLTDEFIKLAAPLQTLGKAAAELQMKKLTYIAKYVHLGELGLCLTLISGMDLQFEWEEVKAFVRQPDGSLFSWCERFECYHHLLYGIVNKSKVDAMLKWDSKEYLWEVGESLMLRLESAGIVKQVFPLHVEIKRKELLGSWVLNWRNFTNQPIDDMYSYFGLKIAIYFAFLRMYTRWMLFPAVYGVIIHLVDFGSLQFLVLPVFFISIILWAVLFFQFWKRKNSALLARWQIHYSASAGQGCKFLGMEWSSLQSPLELVKNLGIDKVKEKEAYQRHEWFGYLMRFRNNAIIILSIICLQLPFELAYAHLYEVMDSDVMKFGLTAAYLVLIQYFTKIGGKISMKLIQYENNENTEYQADSLVYKVFGLYFMQSYIGVFYHALLHRNFKTLRQVLIQRLIVYQILENVLENSLPYLKYSYKKYRAVRNKKKRENQPSNVKIQFNSKVEKEYLKPSYSASIGEELEDGLFDDFLQLTLQFGMIMMFACAFPLAFAFAAVNSFTELRTDALKLLTMLKRPVPRAAATIGAWLNIFQFLIVMSICTNSALLVCLYDKEGKWKIEPGLAAILILEHILLLIKFGLSRFLPEEPAWVRANRVKNATQAQGMYSKQLLKSISGKGKTFGLNKTM</sequence>
<keyword evidence="9" id="KW-1185">Reference proteome</keyword>
<evidence type="ECO:0000313" key="8">
    <source>
        <dbReference type="EMBL" id="KAF2323533.1"/>
    </source>
</evidence>
<feature type="domain" description="Anoctamin transmembrane" evidence="7">
    <location>
        <begin position="392"/>
        <end position="829"/>
    </location>
</feature>
<dbReference type="GO" id="GO:0005254">
    <property type="term" value="F:chloride channel activity"/>
    <property type="evidence" value="ECO:0007669"/>
    <property type="project" value="TreeGrafter"/>
</dbReference>
<feature type="transmembrane region" description="Helical" evidence="6">
    <location>
        <begin position="429"/>
        <end position="453"/>
    </location>
</feature>
<dbReference type="InterPro" id="IPR049452">
    <property type="entry name" value="Anoctamin_TM"/>
</dbReference>
<dbReference type="PANTHER" id="PTHR12308">
    <property type="entry name" value="ANOCTAMIN"/>
    <property type="match status" value="1"/>
</dbReference>
<keyword evidence="2 6" id="KW-0812">Transmembrane</keyword>
<dbReference type="InterPro" id="IPR005024">
    <property type="entry name" value="Snf7_fam"/>
</dbReference>
<feature type="coiled-coil region" evidence="5">
    <location>
        <begin position="111"/>
        <end position="138"/>
    </location>
</feature>
<evidence type="ECO:0000256" key="6">
    <source>
        <dbReference type="SAM" id="Phobius"/>
    </source>
</evidence>
<keyword evidence="5" id="KW-0175">Coiled coil</keyword>
<protein>
    <recommendedName>
        <fullName evidence="7">Anoctamin transmembrane domain-containing protein</fullName>
    </recommendedName>
</protein>
<evidence type="ECO:0000256" key="4">
    <source>
        <dbReference type="ARBA" id="ARBA00023136"/>
    </source>
</evidence>
<dbReference type="EMBL" id="JAAGAX010000002">
    <property type="protein sequence ID" value="KAF2323533.1"/>
    <property type="molecule type" value="Genomic_DNA"/>
</dbReference>
<dbReference type="GO" id="GO:0007034">
    <property type="term" value="P:vacuolar transport"/>
    <property type="evidence" value="ECO:0007669"/>
    <property type="project" value="InterPro"/>
</dbReference>
<evidence type="ECO:0000256" key="2">
    <source>
        <dbReference type="ARBA" id="ARBA00022692"/>
    </source>
</evidence>
<dbReference type="Gene3D" id="6.10.140.1230">
    <property type="match status" value="1"/>
</dbReference>
<evidence type="ECO:0000256" key="1">
    <source>
        <dbReference type="ARBA" id="ARBA00004141"/>
    </source>
</evidence>
<dbReference type="Proteomes" id="UP000467840">
    <property type="component" value="Chromosome 11"/>
</dbReference>
<evidence type="ECO:0000259" key="7">
    <source>
        <dbReference type="Pfam" id="PF04547"/>
    </source>
</evidence>
<keyword evidence="4 6" id="KW-0472">Membrane</keyword>
<organism evidence="8 9">
    <name type="scientific">Hevea brasiliensis</name>
    <name type="common">Para rubber tree</name>
    <name type="synonym">Siphonia brasiliensis</name>
    <dbReference type="NCBI Taxonomy" id="3981"/>
    <lineage>
        <taxon>Eukaryota</taxon>
        <taxon>Viridiplantae</taxon>
        <taxon>Streptophyta</taxon>
        <taxon>Embryophyta</taxon>
        <taxon>Tracheophyta</taxon>
        <taxon>Spermatophyta</taxon>
        <taxon>Magnoliopsida</taxon>
        <taxon>eudicotyledons</taxon>
        <taxon>Gunneridae</taxon>
        <taxon>Pentapetalae</taxon>
        <taxon>rosids</taxon>
        <taxon>fabids</taxon>
        <taxon>Malpighiales</taxon>
        <taxon>Euphorbiaceae</taxon>
        <taxon>Crotonoideae</taxon>
        <taxon>Micrandreae</taxon>
        <taxon>Hevea</taxon>
    </lineage>
</organism>
<proteinExistence type="predicted"/>
<gene>
    <name evidence="8" type="ORF">GH714_035946</name>
</gene>
<evidence type="ECO:0000256" key="3">
    <source>
        <dbReference type="ARBA" id="ARBA00022989"/>
    </source>
</evidence>
<dbReference type="Pfam" id="PF04547">
    <property type="entry name" value="Anoctamin"/>
    <property type="match status" value="1"/>
</dbReference>
<accession>A0A6A6NEH2</accession>
<keyword evidence="3 6" id="KW-1133">Transmembrane helix</keyword>
<feature type="transmembrane region" description="Helical" evidence="6">
    <location>
        <begin position="795"/>
        <end position="813"/>
    </location>
</feature>
<comment type="caution">
    <text evidence="8">The sequence shown here is derived from an EMBL/GenBank/DDBJ whole genome shotgun (WGS) entry which is preliminary data.</text>
</comment>
<comment type="subcellular location">
    <subcellularLocation>
        <location evidence="1">Membrane</location>
        <topology evidence="1">Multi-pass membrane protein</topology>
    </subcellularLocation>
</comment>
<evidence type="ECO:0000313" key="9">
    <source>
        <dbReference type="Proteomes" id="UP000467840"/>
    </source>
</evidence>
<feature type="transmembrane region" description="Helical" evidence="6">
    <location>
        <begin position="714"/>
        <end position="734"/>
    </location>
</feature>
<dbReference type="PANTHER" id="PTHR12308:SF73">
    <property type="entry name" value="ANOCTAMIN"/>
    <property type="match status" value="1"/>
</dbReference>
<dbReference type="AlphaFoldDB" id="A0A6A6NEH2"/>
<feature type="transmembrane region" description="Helical" evidence="6">
    <location>
        <begin position="523"/>
        <end position="543"/>
    </location>
</feature>
<feature type="transmembrane region" description="Helical" evidence="6">
    <location>
        <begin position="594"/>
        <end position="615"/>
    </location>
</feature>
<dbReference type="InterPro" id="IPR007632">
    <property type="entry name" value="Anoctamin"/>
</dbReference>
<name>A0A6A6NEH2_HEVBR</name>
<dbReference type="Pfam" id="PF03357">
    <property type="entry name" value="Snf7"/>
    <property type="match status" value="1"/>
</dbReference>
<feature type="transmembrane region" description="Helical" evidence="6">
    <location>
        <begin position="390"/>
        <end position="409"/>
    </location>
</feature>
<dbReference type="GO" id="GO:0016020">
    <property type="term" value="C:membrane"/>
    <property type="evidence" value="ECO:0007669"/>
    <property type="project" value="UniProtKB-SubCell"/>
</dbReference>
<evidence type="ECO:0000256" key="5">
    <source>
        <dbReference type="SAM" id="Coils"/>
    </source>
</evidence>
<feature type="transmembrane region" description="Helical" evidence="6">
    <location>
        <begin position="754"/>
        <end position="783"/>
    </location>
</feature>
<reference evidence="8 9" key="1">
    <citation type="journal article" date="2020" name="Mol. Plant">
        <title>The Chromosome-Based Rubber Tree Genome Provides New Insights into Spurge Genome Evolution and Rubber Biosynthesis.</title>
        <authorList>
            <person name="Liu J."/>
            <person name="Shi C."/>
            <person name="Shi C.C."/>
            <person name="Li W."/>
            <person name="Zhang Q.J."/>
            <person name="Zhang Y."/>
            <person name="Li K."/>
            <person name="Lu H.F."/>
            <person name="Shi C."/>
            <person name="Zhu S.T."/>
            <person name="Xiao Z.Y."/>
            <person name="Nan H."/>
            <person name="Yue Y."/>
            <person name="Zhu X.G."/>
            <person name="Wu Y."/>
            <person name="Hong X.N."/>
            <person name="Fan G.Y."/>
            <person name="Tong Y."/>
            <person name="Zhang D."/>
            <person name="Mao C.L."/>
            <person name="Liu Y.L."/>
            <person name="Hao S.J."/>
            <person name="Liu W.Q."/>
            <person name="Lv M.Q."/>
            <person name="Zhang H.B."/>
            <person name="Liu Y."/>
            <person name="Hu-Tang G.R."/>
            <person name="Wang J.P."/>
            <person name="Wang J.H."/>
            <person name="Sun Y.H."/>
            <person name="Ni S.B."/>
            <person name="Chen W.B."/>
            <person name="Zhang X.C."/>
            <person name="Jiao Y.N."/>
            <person name="Eichler E.E."/>
            <person name="Li G.H."/>
            <person name="Liu X."/>
            <person name="Gao L.Z."/>
        </authorList>
    </citation>
    <scope>NUCLEOTIDE SEQUENCE [LARGE SCALE GENOMIC DNA]</scope>
    <source>
        <strain evidence="9">cv. GT1</strain>
        <tissue evidence="8">Leaf</tissue>
    </source>
</reference>